<dbReference type="AlphaFoldDB" id="A0A9D2RT17"/>
<evidence type="ECO:0000313" key="2">
    <source>
        <dbReference type="EMBL" id="HJB13627.1"/>
    </source>
</evidence>
<accession>A0A9D2RT17</accession>
<feature type="region of interest" description="Disordered" evidence="1">
    <location>
        <begin position="1"/>
        <end position="42"/>
    </location>
</feature>
<protein>
    <submittedName>
        <fullName evidence="2">Uncharacterized protein</fullName>
    </submittedName>
</protein>
<evidence type="ECO:0000313" key="3">
    <source>
        <dbReference type="Proteomes" id="UP000823824"/>
    </source>
</evidence>
<gene>
    <name evidence="2" type="ORF">H9787_07935</name>
</gene>
<reference evidence="2" key="1">
    <citation type="journal article" date="2021" name="PeerJ">
        <title>Extensive microbial diversity within the chicken gut microbiome revealed by metagenomics and culture.</title>
        <authorList>
            <person name="Gilroy R."/>
            <person name="Ravi A."/>
            <person name="Getino M."/>
            <person name="Pursley I."/>
            <person name="Horton D.L."/>
            <person name="Alikhan N.F."/>
            <person name="Baker D."/>
            <person name="Gharbi K."/>
            <person name="Hall N."/>
            <person name="Watson M."/>
            <person name="Adriaenssens E.M."/>
            <person name="Foster-Nyarko E."/>
            <person name="Jarju S."/>
            <person name="Secka A."/>
            <person name="Antonio M."/>
            <person name="Oren A."/>
            <person name="Chaudhuri R.R."/>
            <person name="La Ragione R."/>
            <person name="Hildebrand F."/>
            <person name="Pallen M.J."/>
        </authorList>
    </citation>
    <scope>NUCLEOTIDE SEQUENCE</scope>
    <source>
        <strain evidence="2">ChiBcec18-1249</strain>
    </source>
</reference>
<organism evidence="2 3">
    <name type="scientific">Candidatus Oscillibacter excrementigallinarum</name>
    <dbReference type="NCBI Taxonomy" id="2838716"/>
    <lineage>
        <taxon>Bacteria</taxon>
        <taxon>Bacillati</taxon>
        <taxon>Bacillota</taxon>
        <taxon>Clostridia</taxon>
        <taxon>Eubacteriales</taxon>
        <taxon>Oscillospiraceae</taxon>
        <taxon>Oscillibacter</taxon>
    </lineage>
</organism>
<evidence type="ECO:0000256" key="1">
    <source>
        <dbReference type="SAM" id="MobiDB-lite"/>
    </source>
</evidence>
<reference evidence="2" key="2">
    <citation type="submission" date="2021-04" db="EMBL/GenBank/DDBJ databases">
        <authorList>
            <person name="Gilroy R."/>
        </authorList>
    </citation>
    <scope>NUCLEOTIDE SEQUENCE</scope>
    <source>
        <strain evidence="2">ChiBcec18-1249</strain>
    </source>
</reference>
<sequence>MSMVTPPSGLPPKPSEAVSVGKGGAREREQFSPSAETERSGLCDDAAMQEQGVSKILTINLNDMAKELKIK</sequence>
<dbReference type="Proteomes" id="UP000823824">
    <property type="component" value="Unassembled WGS sequence"/>
</dbReference>
<proteinExistence type="predicted"/>
<dbReference type="EMBL" id="DWZJ01000069">
    <property type="protein sequence ID" value="HJB13627.1"/>
    <property type="molecule type" value="Genomic_DNA"/>
</dbReference>
<feature type="compositionally biased region" description="Basic and acidic residues" evidence="1">
    <location>
        <begin position="24"/>
        <end position="42"/>
    </location>
</feature>
<name>A0A9D2RT17_9FIRM</name>
<comment type="caution">
    <text evidence="2">The sequence shown here is derived from an EMBL/GenBank/DDBJ whole genome shotgun (WGS) entry which is preliminary data.</text>
</comment>